<comment type="caution">
    <text evidence="7">The sequence shown here is derived from an EMBL/GenBank/DDBJ whole genome shotgun (WGS) entry which is preliminary data.</text>
</comment>
<feature type="transmembrane region" description="Helical" evidence="5">
    <location>
        <begin position="468"/>
        <end position="486"/>
    </location>
</feature>
<reference evidence="7" key="1">
    <citation type="submission" date="2021-02" db="EMBL/GenBank/DDBJ databases">
        <title>Genome sequence Cadophora malorum strain M34.</title>
        <authorList>
            <person name="Stefanovic E."/>
            <person name="Vu D."/>
            <person name="Scully C."/>
            <person name="Dijksterhuis J."/>
            <person name="Roader J."/>
            <person name="Houbraken J."/>
        </authorList>
    </citation>
    <scope>NUCLEOTIDE SEQUENCE</scope>
    <source>
        <strain evidence="7">M34</strain>
    </source>
</reference>
<keyword evidence="2 5" id="KW-0812">Transmembrane</keyword>
<dbReference type="PANTHER" id="PTHR23502">
    <property type="entry name" value="MAJOR FACILITATOR SUPERFAMILY"/>
    <property type="match status" value="1"/>
</dbReference>
<evidence type="ECO:0000313" key="8">
    <source>
        <dbReference type="Proteomes" id="UP000664132"/>
    </source>
</evidence>
<comment type="subcellular location">
    <subcellularLocation>
        <location evidence="1">Membrane</location>
        <topology evidence="1">Multi-pass membrane protein</topology>
    </subcellularLocation>
</comment>
<dbReference type="InterPro" id="IPR011701">
    <property type="entry name" value="MFS"/>
</dbReference>
<evidence type="ECO:0000256" key="1">
    <source>
        <dbReference type="ARBA" id="ARBA00004141"/>
    </source>
</evidence>
<feature type="domain" description="Major facilitator superfamily (MFS) profile" evidence="6">
    <location>
        <begin position="70"/>
        <end position="544"/>
    </location>
</feature>
<feature type="transmembrane region" description="Helical" evidence="5">
    <location>
        <begin position="498"/>
        <end position="519"/>
    </location>
</feature>
<evidence type="ECO:0000259" key="6">
    <source>
        <dbReference type="PROSITE" id="PS50850"/>
    </source>
</evidence>
<dbReference type="PROSITE" id="PS50850">
    <property type="entry name" value="MFS"/>
    <property type="match status" value="1"/>
</dbReference>
<feature type="transmembrane region" description="Helical" evidence="5">
    <location>
        <begin position="224"/>
        <end position="244"/>
    </location>
</feature>
<dbReference type="InterPro" id="IPR036259">
    <property type="entry name" value="MFS_trans_sf"/>
</dbReference>
<keyword evidence="4 5" id="KW-0472">Membrane</keyword>
<feature type="transmembrane region" description="Helical" evidence="5">
    <location>
        <begin position="135"/>
        <end position="153"/>
    </location>
</feature>
<proteinExistence type="predicted"/>
<evidence type="ECO:0000256" key="2">
    <source>
        <dbReference type="ARBA" id="ARBA00022692"/>
    </source>
</evidence>
<keyword evidence="8" id="KW-1185">Reference proteome</keyword>
<gene>
    <name evidence="7" type="ORF">IFR04_008122</name>
</gene>
<name>A0A8H7TGK4_9HELO</name>
<dbReference type="InterPro" id="IPR020846">
    <property type="entry name" value="MFS_dom"/>
</dbReference>
<feature type="transmembrane region" description="Helical" evidence="5">
    <location>
        <begin position="363"/>
        <end position="383"/>
    </location>
</feature>
<feature type="transmembrane region" description="Helical" evidence="5">
    <location>
        <begin position="195"/>
        <end position="218"/>
    </location>
</feature>
<evidence type="ECO:0000256" key="5">
    <source>
        <dbReference type="SAM" id="Phobius"/>
    </source>
</evidence>
<dbReference type="GO" id="GO:0005886">
    <property type="term" value="C:plasma membrane"/>
    <property type="evidence" value="ECO:0007669"/>
    <property type="project" value="TreeGrafter"/>
</dbReference>
<evidence type="ECO:0000256" key="3">
    <source>
        <dbReference type="ARBA" id="ARBA00022989"/>
    </source>
</evidence>
<dbReference type="EMBL" id="JAFJYH010000121">
    <property type="protein sequence ID" value="KAG4418760.1"/>
    <property type="molecule type" value="Genomic_DNA"/>
</dbReference>
<feature type="transmembrane region" description="Helical" evidence="5">
    <location>
        <begin position="318"/>
        <end position="343"/>
    </location>
</feature>
<feature type="transmembrane region" description="Helical" evidence="5">
    <location>
        <begin position="431"/>
        <end position="456"/>
    </location>
</feature>
<dbReference type="GO" id="GO:0022857">
    <property type="term" value="F:transmembrane transporter activity"/>
    <property type="evidence" value="ECO:0007669"/>
    <property type="project" value="InterPro"/>
</dbReference>
<dbReference type="Proteomes" id="UP000664132">
    <property type="component" value="Unassembled WGS sequence"/>
</dbReference>
<evidence type="ECO:0000313" key="7">
    <source>
        <dbReference type="EMBL" id="KAG4418760.1"/>
    </source>
</evidence>
<sequence>MGLGVLDAKSVEQILGTSLLDEDANSGIPDRLRATLKTAKGENGNIVLIPQPSNDVNDPLNWPEWKKQLTFAVLCFGTALVCVPGPMLGSSFGILNVEFNASFTKLAQLNGIVIVMAAPSIWIASAIIPYFGKRPIFLISMLMMMVACIWAAKAKSYGSLLGARAIQGFAAGPFEAVVTGTIADLFFVHQRGKYSAAWVMCQLGPTNLAPLVCAYIATNLGWRWAFWILAIFSGLCTILLFFFCPETHYKRDTNLETMIVEEDAEKEVPVMHAEQVETGNQVTLQSSRRTFVQELSLFPAHRLSKDNLIKSLSRPLALLSYPAILYGSFCYAMTVNWAVILNISLVQVLSGPPYLFDAVQVGLVYLSAFIWVLITSCLAGPLSDFLAKRLSRKNNGIYEPEFRLWVVILYLFFGTMGFVGFGLSVAAGDHWFGFTMFMGMINGASIFGNVTFIAYVVDCHPFVASESLITLNIAKSVIVYAFTWFINDWIAARGVKETFSILGGLNTVIALLAIPMYIFGKRGREWIQTTPALNALQYYTGETI</sequence>
<dbReference type="AlphaFoldDB" id="A0A8H7TGK4"/>
<protein>
    <recommendedName>
        <fullName evidence="6">Major facilitator superfamily (MFS) profile domain-containing protein</fullName>
    </recommendedName>
</protein>
<keyword evidence="3 5" id="KW-1133">Transmembrane helix</keyword>
<dbReference type="Pfam" id="PF07690">
    <property type="entry name" value="MFS_1"/>
    <property type="match status" value="1"/>
</dbReference>
<feature type="transmembrane region" description="Helical" evidence="5">
    <location>
        <begin position="69"/>
        <end position="89"/>
    </location>
</feature>
<feature type="transmembrane region" description="Helical" evidence="5">
    <location>
        <begin position="165"/>
        <end position="188"/>
    </location>
</feature>
<feature type="transmembrane region" description="Helical" evidence="5">
    <location>
        <begin position="109"/>
        <end position="128"/>
    </location>
</feature>
<feature type="transmembrane region" description="Helical" evidence="5">
    <location>
        <begin position="404"/>
        <end position="425"/>
    </location>
</feature>
<dbReference type="OrthoDB" id="2585655at2759"/>
<dbReference type="PANTHER" id="PTHR23502:SF4">
    <property type="entry name" value="MAJOR FACILITATOR SUPERFAMILY (MFS) PROFILE DOMAIN-CONTAINING PROTEIN-RELATED"/>
    <property type="match status" value="1"/>
</dbReference>
<evidence type="ECO:0000256" key="4">
    <source>
        <dbReference type="ARBA" id="ARBA00023136"/>
    </source>
</evidence>
<dbReference type="SUPFAM" id="SSF103473">
    <property type="entry name" value="MFS general substrate transporter"/>
    <property type="match status" value="1"/>
</dbReference>
<dbReference type="Gene3D" id="1.20.1250.20">
    <property type="entry name" value="MFS general substrate transporter like domains"/>
    <property type="match status" value="1"/>
</dbReference>
<accession>A0A8H7TGK4</accession>
<organism evidence="7 8">
    <name type="scientific">Cadophora malorum</name>
    <dbReference type="NCBI Taxonomy" id="108018"/>
    <lineage>
        <taxon>Eukaryota</taxon>
        <taxon>Fungi</taxon>
        <taxon>Dikarya</taxon>
        <taxon>Ascomycota</taxon>
        <taxon>Pezizomycotina</taxon>
        <taxon>Leotiomycetes</taxon>
        <taxon>Helotiales</taxon>
        <taxon>Ploettnerulaceae</taxon>
        <taxon>Cadophora</taxon>
    </lineage>
</organism>